<dbReference type="PANTHER" id="PTHR22617">
    <property type="entry name" value="CHEMOTAXIS SENSOR HISTIDINE KINASE-RELATED"/>
    <property type="match status" value="1"/>
</dbReference>
<proteinExistence type="predicted"/>
<dbReference type="InterPro" id="IPR039315">
    <property type="entry name" value="CheW"/>
</dbReference>
<dbReference type="Gene3D" id="2.30.30.40">
    <property type="entry name" value="SH3 Domains"/>
    <property type="match status" value="1"/>
</dbReference>
<dbReference type="GO" id="GO:0005829">
    <property type="term" value="C:cytosol"/>
    <property type="evidence" value="ECO:0007669"/>
    <property type="project" value="TreeGrafter"/>
</dbReference>
<dbReference type="Proteomes" id="UP000317318">
    <property type="component" value="Chromosome"/>
</dbReference>
<dbReference type="RefSeq" id="WP_145363910.1">
    <property type="nucleotide sequence ID" value="NZ_CP036268.1"/>
</dbReference>
<feature type="domain" description="CheW-like" evidence="1">
    <location>
        <begin position="20"/>
        <end position="159"/>
    </location>
</feature>
<evidence type="ECO:0000259" key="1">
    <source>
        <dbReference type="PROSITE" id="PS50851"/>
    </source>
</evidence>
<organism evidence="2 3">
    <name type="scientific">Stratiformator vulcanicus</name>
    <dbReference type="NCBI Taxonomy" id="2527980"/>
    <lineage>
        <taxon>Bacteria</taxon>
        <taxon>Pseudomonadati</taxon>
        <taxon>Planctomycetota</taxon>
        <taxon>Planctomycetia</taxon>
        <taxon>Planctomycetales</taxon>
        <taxon>Planctomycetaceae</taxon>
        <taxon>Stratiformator</taxon>
    </lineage>
</organism>
<reference evidence="2 3" key="1">
    <citation type="submission" date="2019-02" db="EMBL/GenBank/DDBJ databases">
        <title>Deep-cultivation of Planctomycetes and their phenomic and genomic characterization uncovers novel biology.</title>
        <authorList>
            <person name="Wiegand S."/>
            <person name="Jogler M."/>
            <person name="Boedeker C."/>
            <person name="Pinto D."/>
            <person name="Vollmers J."/>
            <person name="Rivas-Marin E."/>
            <person name="Kohn T."/>
            <person name="Peeters S.H."/>
            <person name="Heuer A."/>
            <person name="Rast P."/>
            <person name="Oberbeckmann S."/>
            <person name="Bunk B."/>
            <person name="Jeske O."/>
            <person name="Meyerdierks A."/>
            <person name="Storesund J.E."/>
            <person name="Kallscheuer N."/>
            <person name="Luecker S."/>
            <person name="Lage O.M."/>
            <person name="Pohl T."/>
            <person name="Merkel B.J."/>
            <person name="Hornburger P."/>
            <person name="Mueller R.-W."/>
            <person name="Bruemmer F."/>
            <person name="Labrenz M."/>
            <person name="Spormann A.M."/>
            <person name="Op den Camp H."/>
            <person name="Overmann J."/>
            <person name="Amann R."/>
            <person name="Jetten M.S.M."/>
            <person name="Mascher T."/>
            <person name="Medema M.H."/>
            <person name="Devos D.P."/>
            <person name="Kaster A.-K."/>
            <person name="Ovreas L."/>
            <person name="Rohde M."/>
            <person name="Galperin M.Y."/>
            <person name="Jogler C."/>
        </authorList>
    </citation>
    <scope>NUCLEOTIDE SEQUENCE [LARGE SCALE GENOMIC DNA]</scope>
    <source>
        <strain evidence="2 3">Pan189</strain>
    </source>
</reference>
<dbReference type="GO" id="GO:0006935">
    <property type="term" value="P:chemotaxis"/>
    <property type="evidence" value="ECO:0007669"/>
    <property type="project" value="InterPro"/>
</dbReference>
<dbReference type="GO" id="GO:0007165">
    <property type="term" value="P:signal transduction"/>
    <property type="evidence" value="ECO:0007669"/>
    <property type="project" value="InterPro"/>
</dbReference>
<evidence type="ECO:0000313" key="3">
    <source>
        <dbReference type="Proteomes" id="UP000317318"/>
    </source>
</evidence>
<name>A0A517R1V2_9PLAN</name>
<protein>
    <submittedName>
        <fullName evidence="2">Chemotaxis protein CheW</fullName>
    </submittedName>
</protein>
<keyword evidence="3" id="KW-1185">Reference proteome</keyword>
<dbReference type="KEGG" id="svp:Pan189_22050"/>
<dbReference type="Gene3D" id="2.40.50.180">
    <property type="entry name" value="CheA-289, Domain 4"/>
    <property type="match status" value="1"/>
</dbReference>
<dbReference type="SMART" id="SM00260">
    <property type="entry name" value="CheW"/>
    <property type="match status" value="1"/>
</dbReference>
<dbReference type="OrthoDB" id="9794382at2"/>
<sequence length="164" mass="18186">MDDPQSTHQNKNATGDPLPVRQYVSFRVAGQLFGIPVESVQEVLNPQQISRTPKSRSEISGLLNLRGQIVTAVDLRRRLGLAADPAVSPMNVVCRFDEESFSFLVDEVGDVIDLPASSLEPVPGTVDTLWKSLSRGIYQLDHELFLVLDLDAVMSFENEYRKSA</sequence>
<dbReference type="InterPro" id="IPR002545">
    <property type="entry name" value="CheW-lke_dom"/>
</dbReference>
<dbReference type="SUPFAM" id="SSF50341">
    <property type="entry name" value="CheW-like"/>
    <property type="match status" value="1"/>
</dbReference>
<gene>
    <name evidence="2" type="primary">cheW</name>
    <name evidence="2" type="ORF">Pan189_22050</name>
</gene>
<dbReference type="EMBL" id="CP036268">
    <property type="protein sequence ID" value="QDT37823.1"/>
    <property type="molecule type" value="Genomic_DNA"/>
</dbReference>
<dbReference type="PANTHER" id="PTHR22617:SF23">
    <property type="entry name" value="CHEMOTAXIS PROTEIN CHEW"/>
    <property type="match status" value="1"/>
</dbReference>
<dbReference type="InterPro" id="IPR036061">
    <property type="entry name" value="CheW-like_dom_sf"/>
</dbReference>
<dbReference type="Pfam" id="PF01584">
    <property type="entry name" value="CheW"/>
    <property type="match status" value="1"/>
</dbReference>
<accession>A0A517R1V2</accession>
<dbReference type="AlphaFoldDB" id="A0A517R1V2"/>
<evidence type="ECO:0000313" key="2">
    <source>
        <dbReference type="EMBL" id="QDT37823.1"/>
    </source>
</evidence>
<dbReference type="PROSITE" id="PS50851">
    <property type="entry name" value="CHEW"/>
    <property type="match status" value="1"/>
</dbReference>